<dbReference type="Pfam" id="PF00210">
    <property type="entry name" value="Ferritin"/>
    <property type="match status" value="1"/>
</dbReference>
<gene>
    <name evidence="4" type="primary">dps</name>
    <name evidence="4" type="ORF">Pla100_53470</name>
</gene>
<dbReference type="InterPro" id="IPR023188">
    <property type="entry name" value="DPS_DNA-bd_CS"/>
</dbReference>
<evidence type="ECO:0000259" key="3">
    <source>
        <dbReference type="Pfam" id="PF00210"/>
    </source>
</evidence>
<dbReference type="EMBL" id="SJPM01000016">
    <property type="protein sequence ID" value="TWT91173.1"/>
    <property type="molecule type" value="Genomic_DNA"/>
</dbReference>
<dbReference type="Gene3D" id="1.20.1260.10">
    <property type="match status" value="1"/>
</dbReference>
<dbReference type="CDD" id="cd01043">
    <property type="entry name" value="DPS"/>
    <property type="match status" value="1"/>
</dbReference>
<keyword evidence="5" id="KW-1185">Reference proteome</keyword>
<dbReference type="PANTHER" id="PTHR42932">
    <property type="entry name" value="GENERAL STRESS PROTEIN 20U"/>
    <property type="match status" value="1"/>
</dbReference>
<dbReference type="GO" id="GO:0008199">
    <property type="term" value="F:ferric iron binding"/>
    <property type="evidence" value="ECO:0007669"/>
    <property type="project" value="InterPro"/>
</dbReference>
<dbReference type="InterPro" id="IPR008331">
    <property type="entry name" value="Ferritin_DPS_dom"/>
</dbReference>
<comment type="similarity">
    <text evidence="1 2">Belongs to the Dps family.</text>
</comment>
<comment type="caution">
    <text evidence="4">The sequence shown here is derived from an EMBL/GenBank/DDBJ whole genome shotgun (WGS) entry which is preliminary data.</text>
</comment>
<keyword evidence="4" id="KW-0560">Oxidoreductase</keyword>
<dbReference type="PRINTS" id="PR01346">
    <property type="entry name" value="HELNAPAPROT"/>
</dbReference>
<accession>A0A5C5ZY04</accession>
<dbReference type="InterPro" id="IPR009078">
    <property type="entry name" value="Ferritin-like_SF"/>
</dbReference>
<dbReference type="InterPro" id="IPR002177">
    <property type="entry name" value="DPS_DNA-bd"/>
</dbReference>
<dbReference type="PROSITE" id="PS00818">
    <property type="entry name" value="DPS_1"/>
    <property type="match status" value="1"/>
</dbReference>
<dbReference type="Proteomes" id="UP000316213">
    <property type="component" value="Unassembled WGS sequence"/>
</dbReference>
<name>A0A5C5ZY04_9BACT</name>
<reference evidence="4 5" key="1">
    <citation type="submission" date="2019-02" db="EMBL/GenBank/DDBJ databases">
        <title>Deep-cultivation of Planctomycetes and their phenomic and genomic characterization uncovers novel biology.</title>
        <authorList>
            <person name="Wiegand S."/>
            <person name="Jogler M."/>
            <person name="Boedeker C."/>
            <person name="Pinto D."/>
            <person name="Vollmers J."/>
            <person name="Rivas-Marin E."/>
            <person name="Kohn T."/>
            <person name="Peeters S.H."/>
            <person name="Heuer A."/>
            <person name="Rast P."/>
            <person name="Oberbeckmann S."/>
            <person name="Bunk B."/>
            <person name="Jeske O."/>
            <person name="Meyerdierks A."/>
            <person name="Storesund J.E."/>
            <person name="Kallscheuer N."/>
            <person name="Luecker S."/>
            <person name="Lage O.M."/>
            <person name="Pohl T."/>
            <person name="Merkel B.J."/>
            <person name="Hornburger P."/>
            <person name="Mueller R.-W."/>
            <person name="Bruemmer F."/>
            <person name="Labrenz M."/>
            <person name="Spormann A.M."/>
            <person name="Op Den Camp H."/>
            <person name="Overmann J."/>
            <person name="Amann R."/>
            <person name="Jetten M.S.M."/>
            <person name="Mascher T."/>
            <person name="Medema M.H."/>
            <person name="Devos D.P."/>
            <person name="Kaster A.-K."/>
            <person name="Ovreas L."/>
            <person name="Rohde M."/>
            <person name="Galperin M.Y."/>
            <person name="Jogler C."/>
        </authorList>
    </citation>
    <scope>NUCLEOTIDE SEQUENCE [LARGE SCALE GENOMIC DNA]</scope>
    <source>
        <strain evidence="4 5">Pla100</strain>
    </source>
</reference>
<sequence length="224" mass="24928">MSRAVARLLLPPVLRDVTRFTRPQFGEPNTEMFWSNVPPLRIFTWAKSASHTLLNPFTTERNMTTANKPQFQRNILSSVKTEKVTDLLQHNLTNLIDLALLLKQAHWNVFGSNFRSVHVHLDEIIATVRDASDEVAERIATLGMAADGRSRTVADATELGTYPDGFVDVASTVTHVADAMKSAIDGLRNAIDKLGDLDPISEDMLIGISAPLEKHLWMVQAQEE</sequence>
<dbReference type="SUPFAM" id="SSF47240">
    <property type="entry name" value="Ferritin-like"/>
    <property type="match status" value="1"/>
</dbReference>
<proteinExistence type="inferred from homology"/>
<dbReference type="EC" id="1.16.-.-" evidence="4"/>
<organism evidence="4 5">
    <name type="scientific">Neorhodopirellula pilleata</name>
    <dbReference type="NCBI Taxonomy" id="2714738"/>
    <lineage>
        <taxon>Bacteria</taxon>
        <taxon>Pseudomonadati</taxon>
        <taxon>Planctomycetota</taxon>
        <taxon>Planctomycetia</taxon>
        <taxon>Pirellulales</taxon>
        <taxon>Pirellulaceae</taxon>
        <taxon>Neorhodopirellula</taxon>
    </lineage>
</organism>
<dbReference type="GO" id="GO:0016722">
    <property type="term" value="F:oxidoreductase activity, acting on metal ions"/>
    <property type="evidence" value="ECO:0007669"/>
    <property type="project" value="InterPro"/>
</dbReference>
<evidence type="ECO:0000313" key="5">
    <source>
        <dbReference type="Proteomes" id="UP000316213"/>
    </source>
</evidence>
<dbReference type="NCBIfam" id="NF006975">
    <property type="entry name" value="PRK09448.1"/>
    <property type="match status" value="1"/>
</dbReference>
<dbReference type="AlphaFoldDB" id="A0A5C5ZY04"/>
<dbReference type="PANTHER" id="PTHR42932:SF2">
    <property type="entry name" value="DNA PROTECTION DURING STARVATION PROTEIN 1"/>
    <property type="match status" value="1"/>
</dbReference>
<feature type="domain" description="Ferritin/DPS" evidence="3">
    <location>
        <begin position="86"/>
        <end position="222"/>
    </location>
</feature>
<evidence type="ECO:0000256" key="1">
    <source>
        <dbReference type="ARBA" id="ARBA00009497"/>
    </source>
</evidence>
<protein>
    <submittedName>
        <fullName evidence="4">DNA protection during starvation protein</fullName>
        <ecNumber evidence="4">1.16.-.-</ecNumber>
    </submittedName>
</protein>
<evidence type="ECO:0000313" key="4">
    <source>
        <dbReference type="EMBL" id="TWT91173.1"/>
    </source>
</evidence>
<evidence type="ECO:0000256" key="2">
    <source>
        <dbReference type="RuleBase" id="RU003875"/>
    </source>
</evidence>
<dbReference type="InterPro" id="IPR012347">
    <property type="entry name" value="Ferritin-like"/>
</dbReference>